<sequence length="274" mass="32456">MITVRTIKVASVSHNNNVIVIWVNIIPEPIKIIFKFFAGPKEIHDAYRYDGAFERTTSNIEKAIDAGFRVDLRTNVNKENYKCLEELAKFYIEKGWTNKENVRFYLAPVREKFGPCYFNPNLSYDEILSLFKSELITKTFGVFNGLFVKFYEGIWIPQFYNCPAHYRQIFYDPYGDLYTCMSALRTKELRIGKYYPSLELNENFQLYRKRNIFNIEKCRTCEFALLCGGGCSYNAFLRAGNLTNPDCYSMEILKEKFFNLFQDRNVLYYYFRVK</sequence>
<gene>
    <name evidence="2" type="ORF">OCC_12626</name>
</gene>
<keyword evidence="3" id="KW-1185">Reference proteome</keyword>
<proteinExistence type="predicted"/>
<dbReference type="InterPro" id="IPR013785">
    <property type="entry name" value="Aldolase_TIM"/>
</dbReference>
<dbReference type="AlphaFoldDB" id="H3ZQZ8"/>
<dbReference type="NCBIfam" id="TIGR04085">
    <property type="entry name" value="rSAM_more_4Fe4S"/>
    <property type="match status" value="1"/>
</dbReference>
<dbReference type="InterPro" id="IPR023885">
    <property type="entry name" value="4Fe4S-binding_SPASM_dom"/>
</dbReference>
<evidence type="ECO:0000256" key="1">
    <source>
        <dbReference type="ARBA" id="ARBA00001966"/>
    </source>
</evidence>
<dbReference type="PaxDb" id="523849-OCC_12626"/>
<dbReference type="PANTHER" id="PTHR43273:SF3">
    <property type="entry name" value="ANAEROBIC SULFATASE-MATURATING ENZYME HOMOLOG ASLB-RELATED"/>
    <property type="match status" value="1"/>
</dbReference>
<dbReference type="EMBL" id="CP006670">
    <property type="protein sequence ID" value="EHR77628.2"/>
    <property type="molecule type" value="Genomic_DNA"/>
</dbReference>
<dbReference type="GO" id="GO:0016491">
    <property type="term" value="F:oxidoreductase activity"/>
    <property type="evidence" value="ECO:0007669"/>
    <property type="project" value="InterPro"/>
</dbReference>
<evidence type="ECO:0000313" key="3">
    <source>
        <dbReference type="Proteomes" id="UP000015502"/>
    </source>
</evidence>
<evidence type="ECO:0000313" key="2">
    <source>
        <dbReference type="EMBL" id="EHR77628.2"/>
    </source>
</evidence>
<reference evidence="2 3" key="1">
    <citation type="journal article" date="2012" name="J. Bacteriol.">
        <title>Genome sequence of the model hyperthermophilic archaeon Thermococcus litoralis NS-C.</title>
        <authorList>
            <person name="Gardner A.F."/>
            <person name="Kumar S."/>
            <person name="Perler F.B."/>
        </authorList>
    </citation>
    <scope>NUCLEOTIDE SEQUENCE [LARGE SCALE GENOMIC DNA]</scope>
    <source>
        <strain evidence="3">ATCC 51850 / DSM 5473 / JCM 8560 / NS-C</strain>
    </source>
</reference>
<dbReference type="Proteomes" id="UP000015502">
    <property type="component" value="Chromosome"/>
</dbReference>
<name>H3ZQZ8_THELN</name>
<dbReference type="HOGENOM" id="CLU_1064047_0_0_2"/>
<organism evidence="2 3">
    <name type="scientific">Thermococcus litoralis (strain ATCC 51850 / DSM 5473 / JCM 8560 / NS-C)</name>
    <dbReference type="NCBI Taxonomy" id="523849"/>
    <lineage>
        <taxon>Archaea</taxon>
        <taxon>Methanobacteriati</taxon>
        <taxon>Methanobacteriota</taxon>
        <taxon>Thermococci</taxon>
        <taxon>Thermococcales</taxon>
        <taxon>Thermococcaceae</taxon>
        <taxon>Thermococcus</taxon>
    </lineage>
</organism>
<dbReference type="InterPro" id="IPR023867">
    <property type="entry name" value="Sulphatase_maturase_rSAM"/>
</dbReference>
<comment type="cofactor">
    <cofactor evidence="1">
        <name>[4Fe-4S] cluster</name>
        <dbReference type="ChEBI" id="CHEBI:49883"/>
    </cofactor>
</comment>
<dbReference type="InterPro" id="IPR058240">
    <property type="entry name" value="rSAM_sf"/>
</dbReference>
<dbReference type="STRING" id="523849.OCC_12626"/>
<dbReference type="SUPFAM" id="SSF102114">
    <property type="entry name" value="Radical SAM enzymes"/>
    <property type="match status" value="1"/>
</dbReference>
<accession>H3ZQZ8</accession>
<dbReference type="Gene3D" id="3.20.20.70">
    <property type="entry name" value="Aldolase class I"/>
    <property type="match status" value="1"/>
</dbReference>
<dbReference type="KEGG" id="tlt:OCC_12626"/>
<protein>
    <recommendedName>
        <fullName evidence="4">SPASM domain-containing protein</fullName>
    </recommendedName>
</protein>
<dbReference type="PANTHER" id="PTHR43273">
    <property type="entry name" value="ANAEROBIC SULFATASE-MATURATING ENZYME HOMOLOG ASLB-RELATED"/>
    <property type="match status" value="1"/>
</dbReference>
<evidence type="ECO:0008006" key="4">
    <source>
        <dbReference type="Google" id="ProtNLM"/>
    </source>
</evidence>